<proteinExistence type="predicted"/>
<evidence type="ECO:0000256" key="1">
    <source>
        <dbReference type="SAM" id="MobiDB-lite"/>
    </source>
</evidence>
<organism evidence="2 3">
    <name type="scientific">Trifolium medium</name>
    <dbReference type="NCBI Taxonomy" id="97028"/>
    <lineage>
        <taxon>Eukaryota</taxon>
        <taxon>Viridiplantae</taxon>
        <taxon>Streptophyta</taxon>
        <taxon>Embryophyta</taxon>
        <taxon>Tracheophyta</taxon>
        <taxon>Spermatophyta</taxon>
        <taxon>Magnoliopsida</taxon>
        <taxon>eudicotyledons</taxon>
        <taxon>Gunneridae</taxon>
        <taxon>Pentapetalae</taxon>
        <taxon>rosids</taxon>
        <taxon>fabids</taxon>
        <taxon>Fabales</taxon>
        <taxon>Fabaceae</taxon>
        <taxon>Papilionoideae</taxon>
        <taxon>50 kb inversion clade</taxon>
        <taxon>NPAAA clade</taxon>
        <taxon>Hologalegina</taxon>
        <taxon>IRL clade</taxon>
        <taxon>Trifolieae</taxon>
        <taxon>Trifolium</taxon>
    </lineage>
</organism>
<evidence type="ECO:0000313" key="3">
    <source>
        <dbReference type="Proteomes" id="UP000265520"/>
    </source>
</evidence>
<evidence type="ECO:0000313" key="2">
    <source>
        <dbReference type="EMBL" id="MCH95041.1"/>
    </source>
</evidence>
<feature type="region of interest" description="Disordered" evidence="1">
    <location>
        <begin position="29"/>
        <end position="54"/>
    </location>
</feature>
<dbReference type="AlphaFoldDB" id="A0A392N5M0"/>
<dbReference type="EMBL" id="LXQA010028829">
    <property type="protein sequence ID" value="MCH95041.1"/>
    <property type="molecule type" value="Genomic_DNA"/>
</dbReference>
<accession>A0A392N5M0</accession>
<name>A0A392N5M0_9FABA</name>
<keyword evidence="3" id="KW-1185">Reference proteome</keyword>
<dbReference type="Proteomes" id="UP000265520">
    <property type="component" value="Unassembled WGS sequence"/>
</dbReference>
<feature type="compositionally biased region" description="Basic residues" evidence="1">
    <location>
        <begin position="34"/>
        <end position="45"/>
    </location>
</feature>
<reference evidence="2 3" key="1">
    <citation type="journal article" date="2018" name="Front. Plant Sci.">
        <title>Red Clover (Trifolium pratense) and Zigzag Clover (T. medium) - A Picture of Genomic Similarities and Differences.</title>
        <authorList>
            <person name="Dluhosova J."/>
            <person name="Istvanek J."/>
            <person name="Nedelnik J."/>
            <person name="Repkova J."/>
        </authorList>
    </citation>
    <scope>NUCLEOTIDE SEQUENCE [LARGE SCALE GENOMIC DNA]</scope>
    <source>
        <strain evidence="3">cv. 10/8</strain>
        <tissue evidence="2">Leaf</tissue>
    </source>
</reference>
<comment type="caution">
    <text evidence="2">The sequence shown here is derived from an EMBL/GenBank/DDBJ whole genome shotgun (WGS) entry which is preliminary data.</text>
</comment>
<sequence length="135" mass="15375">MILRWFCHLHLKSRGDKVNWTVNQIHPSTAGQVKGRRKGRGRCPRPKPLINGNIKSGEEFPDSKFYANSFFVKGESPRYKVSSRFAKVKTGIRNSSLFITRAGAETLKVAFNSDKTTTKHQYAPTQWRLQTAKPP</sequence>
<protein>
    <submittedName>
        <fullName evidence="2">Uncharacterized protein</fullName>
    </submittedName>
</protein>